<evidence type="ECO:0000313" key="6">
    <source>
        <dbReference type="Proteomes" id="UP000325684"/>
    </source>
</evidence>
<comment type="similarity">
    <text evidence="1 4">Belongs to the glycosyl hydrolase 1 family.</text>
</comment>
<dbReference type="RefSeq" id="WP_150947169.1">
    <property type="nucleotide sequence ID" value="NZ_VCMV01000035.1"/>
</dbReference>
<reference evidence="5 6" key="1">
    <citation type="journal article" date="2019" name="Microorganisms">
        <title>Genome Insights into the Novel Species Microvirga brassicacearum, a Rapeseed Endophyte with Biotechnological Potential.</title>
        <authorList>
            <person name="Jimenez-Gomez A."/>
            <person name="Saati-Santamaria Z."/>
            <person name="Igual J.M."/>
            <person name="Rivas R."/>
            <person name="Mateos P.F."/>
            <person name="Garcia-Fraile P."/>
        </authorList>
    </citation>
    <scope>NUCLEOTIDE SEQUENCE [LARGE SCALE GENOMIC DNA]</scope>
    <source>
        <strain evidence="5 6">CDVBN77</strain>
    </source>
</reference>
<keyword evidence="3" id="KW-0326">Glycosidase</keyword>
<dbReference type="AlphaFoldDB" id="A0A5N3P6X4"/>
<dbReference type="EMBL" id="VCMV01000035">
    <property type="protein sequence ID" value="KAB0265435.1"/>
    <property type="molecule type" value="Genomic_DNA"/>
</dbReference>
<dbReference type="PANTHER" id="PTHR10353">
    <property type="entry name" value="GLYCOSYL HYDROLASE"/>
    <property type="match status" value="1"/>
</dbReference>
<dbReference type="PANTHER" id="PTHR10353:SF36">
    <property type="entry name" value="LP05116P"/>
    <property type="match status" value="1"/>
</dbReference>
<accession>A0A5N3P6X4</accession>
<evidence type="ECO:0000256" key="4">
    <source>
        <dbReference type="RuleBase" id="RU003690"/>
    </source>
</evidence>
<dbReference type="Gene3D" id="3.20.20.80">
    <property type="entry name" value="Glycosidases"/>
    <property type="match status" value="1"/>
</dbReference>
<dbReference type="GO" id="GO:0008422">
    <property type="term" value="F:beta-glucosidase activity"/>
    <property type="evidence" value="ECO:0007669"/>
    <property type="project" value="TreeGrafter"/>
</dbReference>
<proteinExistence type="inferred from homology"/>
<dbReference type="OrthoDB" id="9803892at2"/>
<dbReference type="Pfam" id="PF00232">
    <property type="entry name" value="Glyco_hydro_1"/>
    <property type="match status" value="1"/>
</dbReference>
<gene>
    <name evidence="5" type="ORF">FEZ63_18315</name>
</gene>
<organism evidence="5 6">
    <name type="scientific">Microvirga brassicacearum</name>
    <dbReference type="NCBI Taxonomy" id="2580413"/>
    <lineage>
        <taxon>Bacteria</taxon>
        <taxon>Pseudomonadati</taxon>
        <taxon>Pseudomonadota</taxon>
        <taxon>Alphaproteobacteria</taxon>
        <taxon>Hyphomicrobiales</taxon>
        <taxon>Methylobacteriaceae</taxon>
        <taxon>Microvirga</taxon>
    </lineage>
</organism>
<dbReference type="GO" id="GO:0005975">
    <property type="term" value="P:carbohydrate metabolic process"/>
    <property type="evidence" value="ECO:0007669"/>
    <property type="project" value="InterPro"/>
</dbReference>
<evidence type="ECO:0000256" key="1">
    <source>
        <dbReference type="ARBA" id="ARBA00010838"/>
    </source>
</evidence>
<name>A0A5N3P6X4_9HYPH</name>
<keyword evidence="2 5" id="KW-0378">Hydrolase</keyword>
<dbReference type="SUPFAM" id="SSF51445">
    <property type="entry name" value="(Trans)glycosidases"/>
    <property type="match status" value="1"/>
</dbReference>
<sequence>MPPPRPHLSRLAERDAFWWMTGIEDTFITAPWPATGRTLDEYALTGHYDRWAGDIDLMASLGVKAARYGIPWHLVQRTRQDWDWSFADNALGRLLDRGIDPVVDLVHYGLPPWIEGAYLNPDYPDLIADYAGRLAARFEGRIRWYTPLNEPRVTAWYCGRLGWWPPYRRGWRGFIAVMMGIARGIVRTVRRLQAVDPQIVPVHVDATDLYETRDPTLIEETERRQEIVFLALDLVSGRVDPEHRLWPWLLQYGAGERDLAWFQANAVELPLIGLNLYPMFTLKRLQREGNGRFRIRQPYACGDLVAQLGRLYHERYRVPLFISETASLGSVEKRQRWMDDSLAAVRQLRNTGVPMIGYTWWPMFDLVAWAYRQGLREPAQYFARMGLWDLDPATLNRTPTSLVGSYQSYVAGGSFAVGSLELGEN</sequence>
<dbReference type="InterPro" id="IPR001360">
    <property type="entry name" value="Glyco_hydro_1"/>
</dbReference>
<evidence type="ECO:0000256" key="3">
    <source>
        <dbReference type="ARBA" id="ARBA00023295"/>
    </source>
</evidence>
<dbReference type="InterPro" id="IPR017853">
    <property type="entry name" value="GH"/>
</dbReference>
<evidence type="ECO:0000256" key="2">
    <source>
        <dbReference type="ARBA" id="ARBA00022801"/>
    </source>
</evidence>
<evidence type="ECO:0000313" key="5">
    <source>
        <dbReference type="EMBL" id="KAB0265435.1"/>
    </source>
</evidence>
<protein>
    <submittedName>
        <fullName evidence="5">Glycosyl hydrolase family protein</fullName>
    </submittedName>
</protein>
<keyword evidence="6" id="KW-1185">Reference proteome</keyword>
<dbReference type="Proteomes" id="UP000325684">
    <property type="component" value="Unassembled WGS sequence"/>
</dbReference>
<comment type="caution">
    <text evidence="5">The sequence shown here is derived from an EMBL/GenBank/DDBJ whole genome shotgun (WGS) entry which is preliminary data.</text>
</comment>